<dbReference type="Proteomes" id="UP000001740">
    <property type="component" value="Chromosome"/>
</dbReference>
<reference evidence="1 2" key="1">
    <citation type="journal article" date="2008" name="BMC Genomics">
        <title>Genome sequence and rapid evolution of the rice pathogen Xanthomonas oryzae pv. oryzae PXO99A.</title>
        <authorList>
            <person name="Salzberg S.L."/>
            <person name="Sommer D.D."/>
            <person name="Schatz M.C."/>
            <person name="Phillippy A.M."/>
            <person name="Rabinowicz P.D."/>
            <person name="Tsuge S."/>
            <person name="Furutani A."/>
            <person name="Ochiai H."/>
            <person name="Delcher A.L."/>
            <person name="Kelley D."/>
            <person name="Madupu R."/>
            <person name="Puiu D."/>
            <person name="Radune D."/>
            <person name="Shumway M."/>
            <person name="Trapnell C."/>
            <person name="Aparna G."/>
            <person name="Jha G."/>
            <person name="Pandey A."/>
            <person name="Patil P.B."/>
            <person name="Ishihara H."/>
            <person name="Meyer D.F."/>
            <person name="Szurek B."/>
            <person name="Verdier V."/>
            <person name="Koebnik R."/>
            <person name="Dow J.M."/>
            <person name="Ryan R.P."/>
            <person name="Hirata H."/>
            <person name="Tsuyumu S."/>
            <person name="Won Lee S."/>
            <person name="Seo Y.S."/>
            <person name="Sriariyanum M."/>
            <person name="Ronald P.C."/>
            <person name="Sonti R.V."/>
            <person name="Van Sluys M.A."/>
            <person name="Leach J.E."/>
            <person name="White F.F."/>
            <person name="Bogdanove A.J."/>
        </authorList>
    </citation>
    <scope>NUCLEOTIDE SEQUENCE [LARGE SCALE GENOMIC DNA]</scope>
    <source>
        <strain evidence="1 2">PXO99A</strain>
    </source>
</reference>
<dbReference type="HOGENOM" id="CLU_3319363_0_0_6"/>
<dbReference type="KEGG" id="xop:PXO_03049"/>
<gene>
    <name evidence="1" type="ordered locus">PXO_03049</name>
</gene>
<proteinExistence type="predicted"/>
<name>A0A0K0GQD2_XANOP</name>
<evidence type="ECO:0000313" key="1">
    <source>
        <dbReference type="EMBL" id="ACD61168.1"/>
    </source>
</evidence>
<organism evidence="1 2">
    <name type="scientific">Xanthomonas oryzae pv. oryzae (strain PXO99A)</name>
    <dbReference type="NCBI Taxonomy" id="360094"/>
    <lineage>
        <taxon>Bacteria</taxon>
        <taxon>Pseudomonadati</taxon>
        <taxon>Pseudomonadota</taxon>
        <taxon>Gammaproteobacteria</taxon>
        <taxon>Lysobacterales</taxon>
        <taxon>Lysobacteraceae</taxon>
        <taxon>Xanthomonas</taxon>
    </lineage>
</organism>
<evidence type="ECO:0000313" key="2">
    <source>
        <dbReference type="Proteomes" id="UP000001740"/>
    </source>
</evidence>
<dbReference type="AlphaFoldDB" id="A0A0K0GQD2"/>
<dbReference type="EMBL" id="CP000967">
    <property type="protein sequence ID" value="ACD61168.1"/>
    <property type="molecule type" value="Genomic_DNA"/>
</dbReference>
<accession>A0A0K0GQD2</accession>
<sequence>MHDAIGGMRFFRRWRSGLMQERDCIRSARRNGWQAIAHP</sequence>
<protein>
    <submittedName>
        <fullName evidence="1">Uncharacterized protein</fullName>
    </submittedName>
</protein>